<protein>
    <recommendedName>
        <fullName evidence="3">Methyltransferase-domain-containing protein</fullName>
    </recommendedName>
</protein>
<dbReference type="AlphaFoldDB" id="A0A0H2S0S3"/>
<dbReference type="InterPro" id="IPR029063">
    <property type="entry name" value="SAM-dependent_MTases_sf"/>
</dbReference>
<evidence type="ECO:0000313" key="2">
    <source>
        <dbReference type="Proteomes" id="UP000053477"/>
    </source>
</evidence>
<dbReference type="PANTHER" id="PTHR14614:SF132">
    <property type="entry name" value="PROTEIN-LYSINE METHYLTRANSFERASE C42C1.13"/>
    <property type="match status" value="1"/>
</dbReference>
<evidence type="ECO:0000313" key="1">
    <source>
        <dbReference type="EMBL" id="KLO17915.1"/>
    </source>
</evidence>
<dbReference type="PANTHER" id="PTHR14614">
    <property type="entry name" value="HEPATOCELLULAR CARCINOMA-ASSOCIATED ANTIGEN"/>
    <property type="match status" value="1"/>
</dbReference>
<gene>
    <name evidence="1" type="ORF">SCHPADRAFT_900110</name>
</gene>
<dbReference type="GO" id="GO:0008757">
    <property type="term" value="F:S-adenosylmethionine-dependent methyltransferase activity"/>
    <property type="evidence" value="ECO:0007669"/>
    <property type="project" value="UniProtKB-ARBA"/>
</dbReference>
<accession>A0A0H2S0S3</accession>
<evidence type="ECO:0008006" key="3">
    <source>
        <dbReference type="Google" id="ProtNLM"/>
    </source>
</evidence>
<dbReference type="Pfam" id="PF10294">
    <property type="entry name" value="Methyltransf_16"/>
    <property type="match status" value="1"/>
</dbReference>
<dbReference type="STRING" id="27342.A0A0H2S0S3"/>
<proteinExistence type="predicted"/>
<organism evidence="1 2">
    <name type="scientific">Schizopora paradoxa</name>
    <dbReference type="NCBI Taxonomy" id="27342"/>
    <lineage>
        <taxon>Eukaryota</taxon>
        <taxon>Fungi</taxon>
        <taxon>Dikarya</taxon>
        <taxon>Basidiomycota</taxon>
        <taxon>Agaricomycotina</taxon>
        <taxon>Agaricomycetes</taxon>
        <taxon>Hymenochaetales</taxon>
        <taxon>Schizoporaceae</taxon>
        <taxon>Schizopora</taxon>
    </lineage>
</organism>
<dbReference type="OrthoDB" id="413520at2759"/>
<reference evidence="1 2" key="1">
    <citation type="submission" date="2015-04" db="EMBL/GenBank/DDBJ databases">
        <title>Complete genome sequence of Schizopora paradoxa KUC8140, a cosmopolitan wood degrader in East Asia.</title>
        <authorList>
            <consortium name="DOE Joint Genome Institute"/>
            <person name="Min B."/>
            <person name="Park H."/>
            <person name="Jang Y."/>
            <person name="Kim J.-J."/>
            <person name="Kim K.H."/>
            <person name="Pangilinan J."/>
            <person name="Lipzen A."/>
            <person name="Riley R."/>
            <person name="Grigoriev I.V."/>
            <person name="Spatafora J.W."/>
            <person name="Choi I.-G."/>
        </authorList>
    </citation>
    <scope>NUCLEOTIDE SEQUENCE [LARGE SCALE GENOMIC DNA]</scope>
    <source>
        <strain evidence="1 2">KUC8140</strain>
    </source>
</reference>
<dbReference type="EMBL" id="KQ085899">
    <property type="protein sequence ID" value="KLO17915.1"/>
    <property type="molecule type" value="Genomic_DNA"/>
</dbReference>
<sequence>MFFYLSFLRPPPSHWSTEHGKHIPITPQITNDLRTEYYHEDVDIYFAWVKCDSNGGIGSLFQPTKLTTWREANAYKEVSVPPPKGIQHGQSWQILLCSNPPESNSIPSNLTVDFSAPVSGFGKGPLPVLSLPILFSSKPSRKQDSDRQKNVERLMKFPSNLSVSSDSAENVKIGPLRILEHLSFDLDKKIWDSGVGLSKWLIDTFPTINPEIPNTAVSPLLHSLSDGPSRNMILELGAGTGLVSIVLAALLRVFLHRPGNESAVTIYASDLPSAMEIIEKNVGLNASTALKDFAPRPLVLDWEDELLPAEISEGVDLVVMADVTYNTASFPALVGTLKKLSSLPDGSEGRRKPPLVLLAYKERHPDERTLWSMIKDIGLAFEEIARVPGAGGAPVEIYIGKFSD</sequence>
<dbReference type="GO" id="GO:0005829">
    <property type="term" value="C:cytosol"/>
    <property type="evidence" value="ECO:0007669"/>
    <property type="project" value="TreeGrafter"/>
</dbReference>
<dbReference type="SUPFAM" id="SSF53335">
    <property type="entry name" value="S-adenosyl-L-methionine-dependent methyltransferases"/>
    <property type="match status" value="1"/>
</dbReference>
<dbReference type="FunCoup" id="A0A0H2S0S3">
    <property type="interactions" value="299"/>
</dbReference>
<name>A0A0H2S0S3_9AGAM</name>
<dbReference type="InParanoid" id="A0A0H2S0S3"/>
<dbReference type="Gene3D" id="3.40.50.150">
    <property type="entry name" value="Vaccinia Virus protein VP39"/>
    <property type="match status" value="1"/>
</dbReference>
<dbReference type="InterPro" id="IPR019410">
    <property type="entry name" value="Methyltransf_16"/>
</dbReference>
<dbReference type="Proteomes" id="UP000053477">
    <property type="component" value="Unassembled WGS sequence"/>
</dbReference>
<keyword evidence="2" id="KW-1185">Reference proteome</keyword>